<keyword evidence="1" id="KW-0732">Signal</keyword>
<feature type="signal peptide" evidence="1">
    <location>
        <begin position="1"/>
        <end position="25"/>
    </location>
</feature>
<protein>
    <recommendedName>
        <fullName evidence="4">Metalloprotease</fullName>
    </recommendedName>
</protein>
<evidence type="ECO:0000256" key="1">
    <source>
        <dbReference type="SAM" id="SignalP"/>
    </source>
</evidence>
<comment type="caution">
    <text evidence="2">The sequence shown here is derived from an EMBL/GenBank/DDBJ whole genome shotgun (WGS) entry which is preliminary data.</text>
</comment>
<dbReference type="AlphaFoldDB" id="H5UPN8"/>
<dbReference type="Proteomes" id="UP000004367">
    <property type="component" value="Unassembled WGS sequence"/>
</dbReference>
<dbReference type="eggNOG" id="COG2321">
    <property type="taxonomic scope" value="Bacteria"/>
</dbReference>
<dbReference type="EMBL" id="BAFE01000025">
    <property type="protein sequence ID" value="GAB47696.1"/>
    <property type="molecule type" value="Genomic_DNA"/>
</dbReference>
<feature type="chain" id="PRO_5003600137" description="Metalloprotease" evidence="1">
    <location>
        <begin position="26"/>
        <end position="383"/>
    </location>
</feature>
<organism evidence="2 3">
    <name type="scientific">Mobilicoccus pelagius NBRC 104925</name>
    <dbReference type="NCBI Taxonomy" id="1089455"/>
    <lineage>
        <taxon>Bacteria</taxon>
        <taxon>Bacillati</taxon>
        <taxon>Actinomycetota</taxon>
        <taxon>Actinomycetes</taxon>
        <taxon>Micrococcales</taxon>
        <taxon>Dermatophilaceae</taxon>
        <taxon>Mobilicoccus</taxon>
    </lineage>
</organism>
<dbReference type="STRING" id="1089455.MOPEL_027_00070"/>
<gene>
    <name evidence="2" type="ORF">MOPEL_027_00070</name>
</gene>
<evidence type="ECO:0000313" key="2">
    <source>
        <dbReference type="EMBL" id="GAB47696.1"/>
    </source>
</evidence>
<evidence type="ECO:0000313" key="3">
    <source>
        <dbReference type="Proteomes" id="UP000004367"/>
    </source>
</evidence>
<reference evidence="2 3" key="1">
    <citation type="submission" date="2012-02" db="EMBL/GenBank/DDBJ databases">
        <title>Whole genome shotgun sequence of Mobilicoccus pelagius NBRC 104925.</title>
        <authorList>
            <person name="Yoshida Y."/>
            <person name="Hosoyama A."/>
            <person name="Tsuchikane K."/>
            <person name="Katsumata H."/>
            <person name="Yamazaki S."/>
            <person name="Fujita N."/>
        </authorList>
    </citation>
    <scope>NUCLEOTIDE SEQUENCE [LARGE SCALE GENOMIC DNA]</scope>
    <source>
        <strain evidence="2 3">NBRC 104925</strain>
    </source>
</reference>
<name>H5UPN8_9MICO</name>
<sequence>MRHLRPFAAVALSAALVAAPGIATASPVLTGSTTAVAASAASDPAALKARIARLMPKTDSATKRQLDRLIRDPHRIDGSQYQCGPTEFAAWQRQSTADWTDEDFQILDALGAFDLPTYEALVYGSENDPAFALRSDAQVLQKTFRKLKKFWDIKSDDIQLMAMHGDMMRDPARTSRVYQTVFGVPKAEADELASLLAEFIAQPKFQGGNHPLFTLNAFAFSSYGEDVDGLGVIGDRIVMGDGILRAYREMGYGDVAPQAILAHEFGHHVQFELRMHGDVASPEATRRTELHADAAAAYFLSHPRGMSMQIKRVTQFLRVFYSIGDCGFDSNGHHGTPNQRERAGNWAYQLQESARPKGKVLSAAEFTRRFEAVLPQLVAPDAA</sequence>
<dbReference type="RefSeq" id="WP_009481594.1">
    <property type="nucleotide sequence ID" value="NZ_BAFE01000025.1"/>
</dbReference>
<accession>H5UPN8</accession>
<keyword evidence="3" id="KW-1185">Reference proteome</keyword>
<proteinExistence type="predicted"/>
<evidence type="ECO:0008006" key="4">
    <source>
        <dbReference type="Google" id="ProtNLM"/>
    </source>
</evidence>
<dbReference type="OrthoDB" id="9152336at2"/>